<protein>
    <submittedName>
        <fullName evidence="1">Uncharacterized protein</fullName>
    </submittedName>
</protein>
<sequence>MKVSRISSLWRMQFLTLGKRSVSTRSAVTLGSVRSRASLGCCRGSYLILRQLIRKLKSQCKQALGQQRSYARYSYDIHSYSLNFDNGFDDHLSPHSFR</sequence>
<dbReference type="Proteomes" id="UP001457282">
    <property type="component" value="Unassembled WGS sequence"/>
</dbReference>
<keyword evidence="2" id="KW-1185">Reference proteome</keyword>
<dbReference type="PANTHER" id="PTHR34538">
    <property type="entry name" value="EXPRESSED PROTEIN"/>
    <property type="match status" value="1"/>
</dbReference>
<dbReference type="AlphaFoldDB" id="A0AAW1Y7Q2"/>
<organism evidence="1 2">
    <name type="scientific">Rubus argutus</name>
    <name type="common">Southern blackberry</name>
    <dbReference type="NCBI Taxonomy" id="59490"/>
    <lineage>
        <taxon>Eukaryota</taxon>
        <taxon>Viridiplantae</taxon>
        <taxon>Streptophyta</taxon>
        <taxon>Embryophyta</taxon>
        <taxon>Tracheophyta</taxon>
        <taxon>Spermatophyta</taxon>
        <taxon>Magnoliopsida</taxon>
        <taxon>eudicotyledons</taxon>
        <taxon>Gunneridae</taxon>
        <taxon>Pentapetalae</taxon>
        <taxon>rosids</taxon>
        <taxon>fabids</taxon>
        <taxon>Rosales</taxon>
        <taxon>Rosaceae</taxon>
        <taxon>Rosoideae</taxon>
        <taxon>Rosoideae incertae sedis</taxon>
        <taxon>Rubus</taxon>
    </lineage>
</organism>
<proteinExistence type="predicted"/>
<dbReference type="EMBL" id="JBEDUW010000002">
    <property type="protein sequence ID" value="KAK9945004.1"/>
    <property type="molecule type" value="Genomic_DNA"/>
</dbReference>
<name>A0AAW1Y7Q2_RUBAR</name>
<evidence type="ECO:0000313" key="2">
    <source>
        <dbReference type="Proteomes" id="UP001457282"/>
    </source>
</evidence>
<reference evidence="1 2" key="1">
    <citation type="journal article" date="2023" name="G3 (Bethesda)">
        <title>A chromosome-length genome assembly and annotation of blackberry (Rubus argutus, cv. 'Hillquist').</title>
        <authorList>
            <person name="Bruna T."/>
            <person name="Aryal R."/>
            <person name="Dudchenko O."/>
            <person name="Sargent D.J."/>
            <person name="Mead D."/>
            <person name="Buti M."/>
            <person name="Cavallini A."/>
            <person name="Hytonen T."/>
            <person name="Andres J."/>
            <person name="Pham M."/>
            <person name="Weisz D."/>
            <person name="Mascagni F."/>
            <person name="Usai G."/>
            <person name="Natali L."/>
            <person name="Bassil N."/>
            <person name="Fernandez G.E."/>
            <person name="Lomsadze A."/>
            <person name="Armour M."/>
            <person name="Olukolu B."/>
            <person name="Poorten T."/>
            <person name="Britton C."/>
            <person name="Davik J."/>
            <person name="Ashrafi H."/>
            <person name="Aiden E.L."/>
            <person name="Borodovsky M."/>
            <person name="Worthington M."/>
        </authorList>
    </citation>
    <scope>NUCLEOTIDE SEQUENCE [LARGE SCALE GENOMIC DNA]</scope>
    <source>
        <strain evidence="1">PI 553951</strain>
    </source>
</reference>
<dbReference type="PANTHER" id="PTHR34538:SF4">
    <property type="entry name" value="EXPRESSED PROTEIN"/>
    <property type="match status" value="1"/>
</dbReference>
<evidence type="ECO:0000313" key="1">
    <source>
        <dbReference type="EMBL" id="KAK9945004.1"/>
    </source>
</evidence>
<comment type="caution">
    <text evidence="1">The sequence shown here is derived from an EMBL/GenBank/DDBJ whole genome shotgun (WGS) entry which is preliminary data.</text>
</comment>
<gene>
    <name evidence="1" type="ORF">M0R45_010536</name>
</gene>
<accession>A0AAW1Y7Q2</accession>